<gene>
    <name evidence="1" type="ORF">H9870_06405</name>
</gene>
<dbReference type="Pfam" id="PF05147">
    <property type="entry name" value="LANC_like"/>
    <property type="match status" value="1"/>
</dbReference>
<evidence type="ECO:0000313" key="1">
    <source>
        <dbReference type="EMBL" id="HIW91275.1"/>
    </source>
</evidence>
<protein>
    <recommendedName>
        <fullName evidence="3">Lanthionine synthetase C-like protein</fullName>
    </recommendedName>
</protein>
<comment type="caution">
    <text evidence="1">The sequence shown here is derived from an EMBL/GenBank/DDBJ whole genome shotgun (WGS) entry which is preliminary data.</text>
</comment>
<dbReference type="GO" id="GO:0031179">
    <property type="term" value="P:peptide modification"/>
    <property type="evidence" value="ECO:0007669"/>
    <property type="project" value="InterPro"/>
</dbReference>
<dbReference type="SUPFAM" id="SSF158745">
    <property type="entry name" value="LanC-like"/>
    <property type="match status" value="1"/>
</dbReference>
<reference evidence="1" key="1">
    <citation type="journal article" date="2021" name="PeerJ">
        <title>Extensive microbial diversity within the chicken gut microbiome revealed by metagenomics and culture.</title>
        <authorList>
            <person name="Gilroy R."/>
            <person name="Ravi A."/>
            <person name="Getino M."/>
            <person name="Pursley I."/>
            <person name="Horton D.L."/>
            <person name="Alikhan N.F."/>
            <person name="Baker D."/>
            <person name="Gharbi K."/>
            <person name="Hall N."/>
            <person name="Watson M."/>
            <person name="Adriaenssens E.M."/>
            <person name="Foster-Nyarko E."/>
            <person name="Jarju S."/>
            <person name="Secka A."/>
            <person name="Antonio M."/>
            <person name="Oren A."/>
            <person name="Chaudhuri R.R."/>
            <person name="La Ragione R."/>
            <person name="Hildebrand F."/>
            <person name="Pallen M.J."/>
        </authorList>
    </citation>
    <scope>NUCLEOTIDE SEQUENCE</scope>
    <source>
        <strain evidence="1">CHK32-1732</strain>
    </source>
</reference>
<dbReference type="AlphaFoldDB" id="A0A9D1ULY7"/>
<proteinExistence type="predicted"/>
<dbReference type="Proteomes" id="UP000824190">
    <property type="component" value="Unassembled WGS sequence"/>
</dbReference>
<accession>A0A9D1ULY7</accession>
<reference evidence="1" key="2">
    <citation type="submission" date="2021-04" db="EMBL/GenBank/DDBJ databases">
        <authorList>
            <person name="Gilroy R."/>
        </authorList>
    </citation>
    <scope>NUCLEOTIDE SEQUENCE</scope>
    <source>
        <strain evidence="1">CHK32-1732</strain>
    </source>
</reference>
<dbReference type="Gene3D" id="1.50.10.20">
    <property type="match status" value="1"/>
</dbReference>
<organism evidence="1 2">
    <name type="scientific">Candidatus Corynebacterium avicola</name>
    <dbReference type="NCBI Taxonomy" id="2838527"/>
    <lineage>
        <taxon>Bacteria</taxon>
        <taxon>Bacillati</taxon>
        <taxon>Actinomycetota</taxon>
        <taxon>Actinomycetes</taxon>
        <taxon>Mycobacteriales</taxon>
        <taxon>Corynebacteriaceae</taxon>
        <taxon>Corynebacterium</taxon>
    </lineage>
</organism>
<name>A0A9D1ULY7_9CORY</name>
<dbReference type="PRINTS" id="PR01955">
    <property type="entry name" value="LANCFRANKIA"/>
</dbReference>
<dbReference type="EMBL" id="DXGC01000061">
    <property type="protein sequence ID" value="HIW91275.1"/>
    <property type="molecule type" value="Genomic_DNA"/>
</dbReference>
<evidence type="ECO:0008006" key="3">
    <source>
        <dbReference type="Google" id="ProtNLM"/>
    </source>
</evidence>
<dbReference type="InterPro" id="IPR007822">
    <property type="entry name" value="LANC-like"/>
</dbReference>
<evidence type="ECO:0000313" key="2">
    <source>
        <dbReference type="Proteomes" id="UP000824190"/>
    </source>
</evidence>
<sequence>MVKGLTDALYRDLSAPQRRKVTASDPFDCDKGALGDGFTMLAMLQTTDEERWRDLLDEQIKGLAQVIRTRRIDHVGLTDGLTGLWMLLTMSEGYVRPRPGLVEAVSHQVNRLVDEGIHQIRTNGGENRGDFGVGTGLAGVALQLLRSGRDERMADRICDLFLDLSSLEFPRGFWTPASGLRPEEIEERPELSFGGRDLGYGMGLAGVLSLLREKAQRSSCPRYQAAAVTIVRTIVEDVIAHGGRGISGYQTPPPVAGRPGVSTRAPQTWSRGLPGVEFAVAGNAALTAELYSVVSYGEDYVDPTVGGFDVPGLRNGVAGRLLLADQAGLHEDPRWEELLVERLTDYVARSEAGELTDVGFWAGVGGAAAVWSGRSTSRGYAPVLTALAVNGSCGAFAV</sequence>